<gene>
    <name evidence="4" type="ORF">Cgig2_003319</name>
</gene>
<organism evidence="4 5">
    <name type="scientific">Carnegiea gigantea</name>
    <dbReference type="NCBI Taxonomy" id="171969"/>
    <lineage>
        <taxon>Eukaryota</taxon>
        <taxon>Viridiplantae</taxon>
        <taxon>Streptophyta</taxon>
        <taxon>Embryophyta</taxon>
        <taxon>Tracheophyta</taxon>
        <taxon>Spermatophyta</taxon>
        <taxon>Magnoliopsida</taxon>
        <taxon>eudicotyledons</taxon>
        <taxon>Gunneridae</taxon>
        <taxon>Pentapetalae</taxon>
        <taxon>Caryophyllales</taxon>
        <taxon>Cactineae</taxon>
        <taxon>Cactaceae</taxon>
        <taxon>Cactoideae</taxon>
        <taxon>Echinocereeae</taxon>
        <taxon>Carnegiea</taxon>
    </lineage>
</organism>
<dbReference type="Gene3D" id="2.90.10.30">
    <property type="match status" value="1"/>
</dbReference>
<keyword evidence="1" id="KW-0732">Signal</keyword>
<proteinExistence type="predicted"/>
<dbReference type="EMBL" id="JAKOGI010000446">
    <property type="protein sequence ID" value="KAJ8434880.1"/>
    <property type="molecule type" value="Genomic_DNA"/>
</dbReference>
<keyword evidence="5" id="KW-1185">Reference proteome</keyword>
<dbReference type="PANTHER" id="PTHR32444:SF198">
    <property type="entry name" value="BULB-TYPE LECTIN DOMAIN-CONTAINING PROTEIN"/>
    <property type="match status" value="1"/>
</dbReference>
<evidence type="ECO:0000313" key="4">
    <source>
        <dbReference type="EMBL" id="KAJ8434880.1"/>
    </source>
</evidence>
<dbReference type="PANTHER" id="PTHR32444">
    <property type="entry name" value="BULB-TYPE LECTIN DOMAIN-CONTAINING PROTEIN"/>
    <property type="match status" value="1"/>
</dbReference>
<sequence>MNNLLAGSIPPTSRELLIFLYPPTTHQAWKLWNQKNITSFIDPVIAEPCYEADILRCIQVGLLCVQELAVDRPCISTVISMLEGDISDLPHPNKPGFTHISKDSEENQQCSSMNFISVTNGPNHRYVGIWYSKPSVRDVVVWVANRNNPLNDTSGIFRVSKDGNLQVLNGKNQILWSSDVSNKVVSGFSAAAQILDSGDLVVRIKDDVIWQSFDHPTDSLLPNMKLTVTKNVNQKPALRSWKSPADPSDGRFTSSFDSFTLPQVFIWDGDQPQWRSGPWNGNILIGVQYNPTDFINAQFVISSDKKGTISSSYFYPNKSLLSTYLLSLAGKFTQNMVG</sequence>
<reference evidence="4" key="1">
    <citation type="submission" date="2022-04" db="EMBL/GenBank/DDBJ databases">
        <title>Carnegiea gigantea Genome sequencing and assembly v2.</title>
        <authorList>
            <person name="Copetti D."/>
            <person name="Sanderson M.J."/>
            <person name="Burquez A."/>
            <person name="Wojciechowski M.F."/>
        </authorList>
    </citation>
    <scope>NUCLEOTIDE SEQUENCE</scope>
    <source>
        <strain evidence="4">SGP5-SGP5p</strain>
        <tissue evidence="4">Aerial part</tissue>
    </source>
</reference>
<feature type="domain" description="Bulb-type lectin" evidence="3">
    <location>
        <begin position="94"/>
        <end position="215"/>
    </location>
</feature>
<dbReference type="SUPFAM" id="SSF51110">
    <property type="entry name" value="alpha-D-mannose-specific plant lectins"/>
    <property type="match status" value="1"/>
</dbReference>
<dbReference type="Gene3D" id="1.10.510.10">
    <property type="entry name" value="Transferase(Phosphotransferase) domain 1"/>
    <property type="match status" value="1"/>
</dbReference>
<name>A0A9Q1QBJ9_9CARY</name>
<dbReference type="Pfam" id="PF01453">
    <property type="entry name" value="B_lectin"/>
    <property type="match status" value="1"/>
</dbReference>
<keyword evidence="2" id="KW-0325">Glycoprotein</keyword>
<accession>A0A9Q1QBJ9</accession>
<dbReference type="AlphaFoldDB" id="A0A9Q1QBJ9"/>
<dbReference type="SMART" id="SM00108">
    <property type="entry name" value="B_lectin"/>
    <property type="match status" value="1"/>
</dbReference>
<comment type="caution">
    <text evidence="4">The sequence shown here is derived from an EMBL/GenBank/DDBJ whole genome shotgun (WGS) entry which is preliminary data.</text>
</comment>
<dbReference type="CDD" id="cd00028">
    <property type="entry name" value="B_lectin"/>
    <property type="match status" value="1"/>
</dbReference>
<dbReference type="Proteomes" id="UP001153076">
    <property type="component" value="Unassembled WGS sequence"/>
</dbReference>
<dbReference type="InterPro" id="IPR036426">
    <property type="entry name" value="Bulb-type_lectin_dom_sf"/>
</dbReference>
<evidence type="ECO:0000256" key="1">
    <source>
        <dbReference type="ARBA" id="ARBA00022729"/>
    </source>
</evidence>
<evidence type="ECO:0000256" key="2">
    <source>
        <dbReference type="ARBA" id="ARBA00023180"/>
    </source>
</evidence>
<dbReference type="PROSITE" id="PS50927">
    <property type="entry name" value="BULB_LECTIN"/>
    <property type="match status" value="1"/>
</dbReference>
<dbReference type="InterPro" id="IPR001480">
    <property type="entry name" value="Bulb-type_lectin_dom"/>
</dbReference>
<protein>
    <recommendedName>
        <fullName evidence="3">Bulb-type lectin domain-containing protein</fullName>
    </recommendedName>
</protein>
<dbReference type="OrthoDB" id="1936886at2759"/>
<evidence type="ECO:0000259" key="3">
    <source>
        <dbReference type="PROSITE" id="PS50927"/>
    </source>
</evidence>
<evidence type="ECO:0000313" key="5">
    <source>
        <dbReference type="Proteomes" id="UP001153076"/>
    </source>
</evidence>